<feature type="compositionally biased region" description="Basic and acidic residues" evidence="1">
    <location>
        <begin position="12"/>
        <end position="24"/>
    </location>
</feature>
<dbReference type="AlphaFoldDB" id="A0AAJ6Y356"/>
<organism evidence="2 3">
    <name type="scientific">Populus euphratica</name>
    <name type="common">Euphrates poplar</name>
    <dbReference type="NCBI Taxonomy" id="75702"/>
    <lineage>
        <taxon>Eukaryota</taxon>
        <taxon>Viridiplantae</taxon>
        <taxon>Streptophyta</taxon>
        <taxon>Embryophyta</taxon>
        <taxon>Tracheophyta</taxon>
        <taxon>Spermatophyta</taxon>
        <taxon>Magnoliopsida</taxon>
        <taxon>eudicotyledons</taxon>
        <taxon>Gunneridae</taxon>
        <taxon>Pentapetalae</taxon>
        <taxon>rosids</taxon>
        <taxon>fabids</taxon>
        <taxon>Malpighiales</taxon>
        <taxon>Salicaceae</taxon>
        <taxon>Saliceae</taxon>
        <taxon>Populus</taxon>
    </lineage>
</organism>
<keyword evidence="2" id="KW-1185">Reference proteome</keyword>
<feature type="region of interest" description="Disordered" evidence="1">
    <location>
        <begin position="184"/>
        <end position="212"/>
    </location>
</feature>
<dbReference type="KEGG" id="peu:105136876"/>
<reference evidence="3" key="1">
    <citation type="submission" date="2025-08" db="UniProtKB">
        <authorList>
            <consortium name="RefSeq"/>
        </authorList>
    </citation>
    <scope>IDENTIFICATION</scope>
</reference>
<evidence type="ECO:0000256" key="1">
    <source>
        <dbReference type="SAM" id="MobiDB-lite"/>
    </source>
</evidence>
<protein>
    <submittedName>
        <fullName evidence="3">Uncharacterized protein LOC105136876</fullName>
    </submittedName>
</protein>
<dbReference type="PANTHER" id="PTHR37234:SF1">
    <property type="entry name" value="OS03G0319200 PROTEIN"/>
    <property type="match status" value="1"/>
</dbReference>
<feature type="region of interest" description="Disordered" evidence="1">
    <location>
        <begin position="58"/>
        <end position="126"/>
    </location>
</feature>
<dbReference type="Proteomes" id="UP000694918">
    <property type="component" value="Unplaced"/>
</dbReference>
<dbReference type="PANTHER" id="PTHR37234">
    <property type="entry name" value="OS03G0319200 PROTEIN"/>
    <property type="match status" value="1"/>
</dbReference>
<accession>A0AAJ6Y356</accession>
<name>A0AAJ6Y356_POPEU</name>
<evidence type="ECO:0000313" key="3">
    <source>
        <dbReference type="RefSeq" id="XP_011040679.1"/>
    </source>
</evidence>
<sequence length="350" mass="38915">MKGQDPLVSSSSRRERSPEPEKIRSKSIGCMSGIFQFVYRYHNRRRFITFGKRHGKDIVVTSPKPTTPSSQPSSSSSPSPSSSSTSLEEENKVLQRLPCDMAPRSPTLPTGILRRSRSLNSPESFRAQPAPVARVLMGLSDIPPMTTAELALAEKRRRLLGALEKCDEDLKALKKIIDVVKSSSVASTGDDDDDEGRSERGNDLPLLPQPSPVSVLDEFTRSALSGFSKRYNINERVPQQQAKKEGGGEDISSTDFLDKIMTKENMIHGNSHESVVSSPLWSSKAMIESVNEVCRDTASGERREIGRTGLALQDYIFRDLIEEIVKEMGFDYIYQLGPLPFESCKKRLSF</sequence>
<gene>
    <name evidence="3" type="primary">LOC105136876</name>
</gene>
<feature type="compositionally biased region" description="Low complexity" evidence="1">
    <location>
        <begin position="61"/>
        <end position="86"/>
    </location>
</feature>
<dbReference type="GeneID" id="105136876"/>
<dbReference type="RefSeq" id="XP_011040679.1">
    <property type="nucleotide sequence ID" value="XM_011042377.1"/>
</dbReference>
<proteinExistence type="predicted"/>
<evidence type="ECO:0000313" key="2">
    <source>
        <dbReference type="Proteomes" id="UP000694918"/>
    </source>
</evidence>
<feature type="region of interest" description="Disordered" evidence="1">
    <location>
        <begin position="1"/>
        <end position="26"/>
    </location>
</feature>